<keyword evidence="1" id="KW-0812">Transmembrane</keyword>
<proteinExistence type="predicted"/>
<reference evidence="7" key="3">
    <citation type="submission" date="2025-04" db="UniProtKB">
        <authorList>
            <consortium name="RefSeq"/>
        </authorList>
    </citation>
    <scope>IDENTIFICATION</scope>
</reference>
<keyword evidence="6" id="KW-1185">Reference proteome</keyword>
<dbReference type="GO" id="GO:0004896">
    <property type="term" value="F:cytokine receptor activity"/>
    <property type="evidence" value="ECO:0007669"/>
    <property type="project" value="TreeGrafter"/>
</dbReference>
<keyword evidence="1" id="KW-1133">Transmembrane helix</keyword>
<organism evidence="5 6">
    <name type="scientific">Lates calcarifer</name>
    <name type="common">Barramundi</name>
    <name type="synonym">Holocentrus calcarifer</name>
    <dbReference type="NCBI Taxonomy" id="8187"/>
    <lineage>
        <taxon>Eukaryota</taxon>
        <taxon>Metazoa</taxon>
        <taxon>Chordata</taxon>
        <taxon>Craniata</taxon>
        <taxon>Vertebrata</taxon>
        <taxon>Euteleostomi</taxon>
        <taxon>Actinopterygii</taxon>
        <taxon>Neopterygii</taxon>
        <taxon>Teleostei</taxon>
        <taxon>Neoteleostei</taxon>
        <taxon>Acanthomorphata</taxon>
        <taxon>Carangaria</taxon>
        <taxon>Carangaria incertae sedis</taxon>
        <taxon>Centropomidae</taxon>
        <taxon>Lates</taxon>
    </lineage>
</organism>
<dbReference type="InParanoid" id="A0A4W6E1I3"/>
<dbReference type="Proteomes" id="UP000314980">
    <property type="component" value="Unassembled WGS sequence"/>
</dbReference>
<evidence type="ECO:0000259" key="4">
    <source>
        <dbReference type="Pfam" id="PF09294"/>
    </source>
</evidence>
<dbReference type="OrthoDB" id="9932619at2759"/>
<dbReference type="PANTHER" id="PTHR20859">
    <property type="entry name" value="INTERFERON/INTERLEUKIN RECEPTOR"/>
    <property type="match status" value="1"/>
</dbReference>
<dbReference type="STRING" id="8187.ENSLCAP00010031027"/>
<dbReference type="CTD" id="3460"/>
<dbReference type="InterPro" id="IPR015373">
    <property type="entry name" value="Interferon/interleukin_rcp_dom"/>
</dbReference>
<dbReference type="Pfam" id="PF01108">
    <property type="entry name" value="Tissue_fac"/>
    <property type="match status" value="1"/>
</dbReference>
<evidence type="ECO:0000313" key="6">
    <source>
        <dbReference type="Proteomes" id="UP000314980"/>
    </source>
</evidence>
<keyword evidence="1" id="KW-0472">Membrane</keyword>
<keyword evidence="7" id="KW-0675">Receptor</keyword>
<reference evidence="6" key="2">
    <citation type="submission" date="2015-09" db="EMBL/GenBank/DDBJ databases">
        <authorList>
            <person name="Sai Rama Sridatta P."/>
        </authorList>
    </citation>
    <scope>NUCLEOTIDE SEQUENCE [LARGE SCALE GENOMIC DNA]</scope>
</reference>
<dbReference type="GeneTree" id="ENSGT00510000051617"/>
<dbReference type="KEGG" id="lcf:108897140"/>
<feature type="signal peptide" evidence="2">
    <location>
        <begin position="1"/>
        <end position="16"/>
    </location>
</feature>
<dbReference type="AlphaFoldDB" id="A0A4W6E1I3"/>
<dbReference type="PANTHER" id="PTHR20859:SF53">
    <property type="entry name" value="INTERLEUKIN-22 RECEPTOR SUBUNIT ALPHA-1"/>
    <property type="match status" value="1"/>
</dbReference>
<dbReference type="InterPro" id="IPR036116">
    <property type="entry name" value="FN3_sf"/>
</dbReference>
<feature type="chain" id="PRO_5041750320" evidence="2 7">
    <location>
        <begin position="17"/>
        <end position="282"/>
    </location>
</feature>
<dbReference type="Pfam" id="PF09294">
    <property type="entry name" value="Interfer-bind"/>
    <property type="match status" value="1"/>
</dbReference>
<feature type="domain" description="Fibronectin type-III" evidence="3">
    <location>
        <begin position="14"/>
        <end position="100"/>
    </location>
</feature>
<dbReference type="RefSeq" id="NP_001347694.1">
    <property type="nucleotide sequence ID" value="NM_001360765.1"/>
</dbReference>
<dbReference type="GO" id="GO:0005886">
    <property type="term" value="C:plasma membrane"/>
    <property type="evidence" value="ECO:0007669"/>
    <property type="project" value="TreeGrafter"/>
</dbReference>
<reference evidence="5" key="4">
    <citation type="submission" date="2025-05" db="UniProtKB">
        <authorList>
            <consortium name="Ensembl"/>
        </authorList>
    </citation>
    <scope>IDENTIFICATION</scope>
</reference>
<dbReference type="Proteomes" id="UP000694890">
    <property type="component" value="Linkage group LG1"/>
</dbReference>
<evidence type="ECO:0000259" key="3">
    <source>
        <dbReference type="Pfam" id="PF01108"/>
    </source>
</evidence>
<evidence type="ECO:0000313" key="7">
    <source>
        <dbReference type="RefSeq" id="NP_001347694.1"/>
    </source>
</evidence>
<evidence type="ECO:0000313" key="5">
    <source>
        <dbReference type="Ensembl" id="ENSLCAP00010031027.1"/>
    </source>
</evidence>
<dbReference type="InterPro" id="IPR050650">
    <property type="entry name" value="Type-II_Cytokine-TF_Rcpt"/>
</dbReference>
<evidence type="ECO:0000256" key="1">
    <source>
        <dbReference type="SAM" id="Phobius"/>
    </source>
</evidence>
<feature type="transmembrane region" description="Helical" evidence="1">
    <location>
        <begin position="213"/>
        <end position="236"/>
    </location>
</feature>
<accession>A0A4W6E1I3</accession>
<gene>
    <name evidence="5 7" type="primary">ifngr2</name>
</gene>
<dbReference type="CDD" id="cd00063">
    <property type="entry name" value="FN3"/>
    <property type="match status" value="1"/>
</dbReference>
<dbReference type="InterPro" id="IPR013783">
    <property type="entry name" value="Ig-like_fold"/>
</dbReference>
<protein>
    <submittedName>
        <fullName evidence="5 7">Interferon gamma receptor 2</fullName>
    </submittedName>
</protein>
<keyword evidence="2 7" id="KW-0732">Signal</keyword>
<sequence length="282" mass="32175">MLRIFLWIQAFVQVLSVVTLAPPQNIHVNNWQLTWTHDSEKEDVTYTVQYRSFDTSVWKDVQACVQTFSTSCNVTSTKAESEHGCVMLRVLAERQGLTSKPVKACSRHGDSCTPEVSLTARPGSLTVFLSRNHSMVLEHGDHVKHRVYYGKEGQSLQQKYKDAVYSLSIPGLEEGQRYCTRVQYMLYEKPFGPESCTQCEVIPESEYERRQTVIITAMVVVVVVLILIPAIAYILIFQHGRIKKCLHPPCKIPDNFLLEPFSEHHILSSPSEEHYDIITAME</sequence>
<dbReference type="InterPro" id="IPR003961">
    <property type="entry name" value="FN3_dom"/>
</dbReference>
<dbReference type="Ensembl" id="ENSLCAT00010031721.1">
    <property type="protein sequence ID" value="ENSLCAP00010031027.1"/>
    <property type="gene ID" value="ENSLCAG00010014581.1"/>
</dbReference>
<evidence type="ECO:0000256" key="2">
    <source>
        <dbReference type="SAM" id="SignalP"/>
    </source>
</evidence>
<dbReference type="Gene3D" id="2.60.40.10">
    <property type="entry name" value="Immunoglobulins"/>
    <property type="match status" value="2"/>
</dbReference>
<name>A0A4W6E1I3_LATCA</name>
<reference evidence="7" key="1">
    <citation type="journal article" date="2014" name="Front. Genet.">
        <title>Primary analysis of repeat elements of the Asian seabass (Lates calcarifer) transcriptome and genome.</title>
        <authorList>
            <person name="Kuznetsova I.S."/>
            <person name="Thevasagayam N.M."/>
            <person name="Sridatta P.S."/>
            <person name="Komissarov A.S."/>
            <person name="Saju J.M."/>
            <person name="Ngoh S.Y."/>
            <person name="Jiang J."/>
            <person name="Shen X."/>
            <person name="Orban L."/>
        </authorList>
    </citation>
    <scope>NUCLEOTIDE SEQUENCE</scope>
</reference>
<dbReference type="SUPFAM" id="SSF49265">
    <property type="entry name" value="Fibronectin type III"/>
    <property type="match status" value="2"/>
</dbReference>
<dbReference type="GeneID" id="108897140"/>
<feature type="domain" description="Interferon/interleukin receptor" evidence="4">
    <location>
        <begin position="114"/>
        <end position="201"/>
    </location>
</feature>